<keyword evidence="1" id="KW-0378">Hydrolase</keyword>
<dbReference type="InterPro" id="IPR036962">
    <property type="entry name" value="Glyco_hydro_3_N_sf"/>
</dbReference>
<dbReference type="GO" id="GO:0009251">
    <property type="term" value="P:glucan catabolic process"/>
    <property type="evidence" value="ECO:0007669"/>
    <property type="project" value="TreeGrafter"/>
</dbReference>
<dbReference type="PANTHER" id="PTHR30620">
    <property type="entry name" value="PERIPLASMIC BETA-GLUCOSIDASE-RELATED"/>
    <property type="match status" value="1"/>
</dbReference>
<evidence type="ECO:0000259" key="3">
    <source>
        <dbReference type="Pfam" id="PF01915"/>
    </source>
</evidence>
<sequence length="608" mass="66560">MKTLLRDPNIQAKVDKLLDQMTLEQKIGQMMQVERLCCAPDDVKKYHIGSIFSGAGSAPSDNSPKGWIEMLDQYWLASTDSDAEHMGIPILYGADAIHGHNNVKGATIFPHNIGLGAANDPSLVGRVAGVTSIEVLATGIDWVFAPNLAVAKDPHWGRTYESYSESPEIAERYVERIIHSFQKDFNEIGILTCVKHWVGDGGTTHGIDHGDTLLDFTELNNTHIKPYYAALEAGALTVMASFNSWNGNKCHGNRYLLTDVLKGEMDFQGFIVSDMDGIDYLSDDFYTSVVTAVNAGIDMFMLTNHWQMFSEHLKSHVELGRVPMSRINDAVRRILSVKLKSRLFEKPQPSMRVGANSGNFGSFGHREVAREAVRKSSVLLKNDASLLPLNKASRLLVTGKNADNKGNQCGGFTIDWQGTSDNDAIQGGSSIWEGIKEAAPNAELISTLAEVIETQADYDVAIVVIGELPYAEGVGDIRENDDIIVQIGSQINGQMNLLAPYGKSLELAQLHPEDLQLINELKQKGIPVVTVLVSGRPLVINQEIERSNAFIAAWLPGSEGQGVSDVIFGDYNFSGKLSFTWPKQLNSQSDTAKAPPSTLFPFGFGLTY</sequence>
<comment type="caution">
    <text evidence="4">The sequence shown here is derived from an EMBL/GenBank/DDBJ whole genome shotgun (WGS) entry which is preliminary data.</text>
</comment>
<dbReference type="OrthoDB" id="9781691at2"/>
<keyword evidence="5" id="KW-1185">Reference proteome</keyword>
<dbReference type="PANTHER" id="PTHR30620:SF77">
    <property type="entry name" value="LYSOSOMAL BETA GLUCOSIDASE-LIKE"/>
    <property type="match status" value="1"/>
</dbReference>
<dbReference type="Proteomes" id="UP000318126">
    <property type="component" value="Unassembled WGS sequence"/>
</dbReference>
<feature type="domain" description="Glycoside hydrolase family 3 C-terminal" evidence="3">
    <location>
        <begin position="378"/>
        <end position="608"/>
    </location>
</feature>
<evidence type="ECO:0000313" key="5">
    <source>
        <dbReference type="Proteomes" id="UP000318126"/>
    </source>
</evidence>
<dbReference type="AlphaFoldDB" id="A0A553JU27"/>
<gene>
    <name evidence="4" type="ORF">FN961_03045</name>
</gene>
<evidence type="ECO:0000259" key="2">
    <source>
        <dbReference type="Pfam" id="PF00933"/>
    </source>
</evidence>
<protein>
    <submittedName>
        <fullName evidence="4">Endoglucanase</fullName>
    </submittedName>
</protein>
<feature type="domain" description="Glycoside hydrolase family 3 N-terminal" evidence="2">
    <location>
        <begin position="22"/>
        <end position="337"/>
    </location>
</feature>
<dbReference type="SUPFAM" id="SSF51445">
    <property type="entry name" value="(Trans)glycosidases"/>
    <property type="match status" value="1"/>
</dbReference>
<dbReference type="Pfam" id="PF00933">
    <property type="entry name" value="Glyco_hydro_3"/>
    <property type="match status" value="1"/>
</dbReference>
<dbReference type="RefSeq" id="WP_143563062.1">
    <property type="nucleotide sequence ID" value="NZ_BMPL01000002.1"/>
</dbReference>
<dbReference type="InterPro" id="IPR051915">
    <property type="entry name" value="Cellulose_Degrad_GH3"/>
</dbReference>
<organism evidence="4 5">
    <name type="scientific">Shewanella hanedai</name>
    <name type="common">Alteromonas hanedai</name>
    <dbReference type="NCBI Taxonomy" id="25"/>
    <lineage>
        <taxon>Bacteria</taxon>
        <taxon>Pseudomonadati</taxon>
        <taxon>Pseudomonadota</taxon>
        <taxon>Gammaproteobacteria</taxon>
        <taxon>Alteromonadales</taxon>
        <taxon>Shewanellaceae</taxon>
        <taxon>Shewanella</taxon>
    </lineage>
</organism>
<accession>A0A553JU27</accession>
<evidence type="ECO:0000313" key="4">
    <source>
        <dbReference type="EMBL" id="TRY15967.1"/>
    </source>
</evidence>
<dbReference type="Gene3D" id="3.40.50.1700">
    <property type="entry name" value="Glycoside hydrolase family 3 C-terminal domain"/>
    <property type="match status" value="1"/>
</dbReference>
<dbReference type="EMBL" id="VKGK01000002">
    <property type="protein sequence ID" value="TRY15967.1"/>
    <property type="molecule type" value="Genomic_DNA"/>
</dbReference>
<dbReference type="Gene3D" id="3.20.20.300">
    <property type="entry name" value="Glycoside hydrolase, family 3, N-terminal domain"/>
    <property type="match status" value="1"/>
</dbReference>
<proteinExistence type="predicted"/>
<name>A0A553JU27_SHEHA</name>
<dbReference type="InterPro" id="IPR036881">
    <property type="entry name" value="Glyco_hydro_3_C_sf"/>
</dbReference>
<reference evidence="5" key="1">
    <citation type="submission" date="2019-07" db="EMBL/GenBank/DDBJ databases">
        <title>Shewanella sp. YLB-08 draft genomic sequence.</title>
        <authorList>
            <person name="Yu L."/>
        </authorList>
    </citation>
    <scope>NUCLEOTIDE SEQUENCE [LARGE SCALE GENOMIC DNA]</scope>
    <source>
        <strain evidence="5">JCM 20706</strain>
    </source>
</reference>
<dbReference type="Pfam" id="PF01915">
    <property type="entry name" value="Glyco_hydro_3_C"/>
    <property type="match status" value="1"/>
</dbReference>
<dbReference type="InterPro" id="IPR017853">
    <property type="entry name" value="GH"/>
</dbReference>
<dbReference type="PRINTS" id="PR00133">
    <property type="entry name" value="GLHYDRLASE3"/>
</dbReference>
<dbReference type="SUPFAM" id="SSF52279">
    <property type="entry name" value="Beta-D-glucan exohydrolase, C-terminal domain"/>
    <property type="match status" value="1"/>
</dbReference>
<evidence type="ECO:0000256" key="1">
    <source>
        <dbReference type="ARBA" id="ARBA00022801"/>
    </source>
</evidence>
<dbReference type="InterPro" id="IPR001764">
    <property type="entry name" value="Glyco_hydro_3_N"/>
</dbReference>
<dbReference type="GO" id="GO:0008422">
    <property type="term" value="F:beta-glucosidase activity"/>
    <property type="evidence" value="ECO:0007669"/>
    <property type="project" value="TreeGrafter"/>
</dbReference>
<dbReference type="InterPro" id="IPR002772">
    <property type="entry name" value="Glyco_hydro_3_C"/>
</dbReference>